<evidence type="ECO:0000313" key="2">
    <source>
        <dbReference type="Proteomes" id="UP000189701"/>
    </source>
</evidence>
<feature type="domain" description="Reverse transcriptase" evidence="1">
    <location>
        <begin position="169"/>
        <end position="481"/>
    </location>
</feature>
<dbReference type="InterPro" id="IPR043502">
    <property type="entry name" value="DNA/RNA_pol_sf"/>
</dbReference>
<protein>
    <submittedName>
        <fullName evidence="3">Uncharacterized protein LOC104239203</fullName>
    </submittedName>
</protein>
<dbReference type="Proteomes" id="UP000189701">
    <property type="component" value="Unplaced"/>
</dbReference>
<dbReference type="GeneID" id="104239203"/>
<gene>
    <name evidence="3" type="primary">LOC104239203</name>
</gene>
<dbReference type="KEGG" id="nsy:104239203"/>
<dbReference type="InterPro" id="IPR036691">
    <property type="entry name" value="Endo/exonu/phosph_ase_sf"/>
</dbReference>
<accession>A0A1U7XR29</accession>
<dbReference type="AlphaFoldDB" id="A0A1U7XR29"/>
<keyword evidence="2" id="KW-1185">Reference proteome</keyword>
<dbReference type="SUPFAM" id="SSF56672">
    <property type="entry name" value="DNA/RNA polymerases"/>
    <property type="match status" value="1"/>
</dbReference>
<dbReference type="Pfam" id="PF00078">
    <property type="entry name" value="RVT_1"/>
    <property type="match status" value="1"/>
</dbReference>
<sequence>MHGSFGFGIRNRGGTSLLDCAKAFDLVIVNLCFPKSEEHLVTFRSSLAKTQIDYLLLRKSDRSLCMNCKVIPSENLTTQHRLLVMDLEIVRKRRKRAMYGQPRIRWRALTSDKAQELGGGKLLAMGAWRSSGDASCLWTTTMECIRVVAREVLGASKGFSSGHKSDWWWSEEVQEKLEAKQAAYLKLIESMDEEAKRMNMEGYRRAKKEVKLVVTTAKTAAFGHFYKKLGAISGDKKLYRLAKGDRDIVLGDLEHSEMRRDFGYCRRIRVEEVKGAMRKMHRVRATGADEIPMEFWNNAGRFGFMPGRLTMEAIHIMRRLMERYREIKKDLHMVFIDLEKACDKVPKKMLWRCLEAKGVPVSYIRVINDMYDEANTRVRAIGGDSEHFLVMMVLHQGSALSPFPFSLAMDALMRHIQGEVPWCMLFADDIVLIDETGEGSGVNERLELDKIKNEFIREKMRVTPVEDKMREARLRWFGHVKRRSIEASIRRCERLSSIGSRRGRGRPKKSWGEVIRRDIAQLELTKDMNLDKRV</sequence>
<dbReference type="RefSeq" id="XP_009792076.1">
    <property type="nucleotide sequence ID" value="XM_009793774.1"/>
</dbReference>
<reference evidence="2" key="1">
    <citation type="journal article" date="2013" name="Genome Biol.">
        <title>Reference genomes and transcriptomes of Nicotiana sylvestris and Nicotiana tomentosiformis.</title>
        <authorList>
            <person name="Sierro N."/>
            <person name="Battey J.N."/>
            <person name="Ouadi S."/>
            <person name="Bovet L."/>
            <person name="Goepfert S."/>
            <person name="Bakaher N."/>
            <person name="Peitsch M.C."/>
            <person name="Ivanov N.V."/>
        </authorList>
    </citation>
    <scope>NUCLEOTIDE SEQUENCE [LARGE SCALE GENOMIC DNA]</scope>
</reference>
<dbReference type="PANTHER" id="PTHR46238:SF8">
    <property type="entry name" value="ENDONUCLEASE_EXONUCLEASE_PHOSPHATASE DOMAIN-CONTAINING PROTEIN"/>
    <property type="match status" value="1"/>
</dbReference>
<dbReference type="PANTHER" id="PTHR46238">
    <property type="entry name" value="REVERSE TRANSCRIPTASE DOMAIN-CONTAINING PROTEIN"/>
    <property type="match status" value="1"/>
</dbReference>
<dbReference type="PROSITE" id="PS50878">
    <property type="entry name" value="RT_POL"/>
    <property type="match status" value="1"/>
</dbReference>
<dbReference type="Gene3D" id="3.60.10.10">
    <property type="entry name" value="Endonuclease/exonuclease/phosphatase"/>
    <property type="match status" value="1"/>
</dbReference>
<reference evidence="3" key="2">
    <citation type="submission" date="2025-08" db="UniProtKB">
        <authorList>
            <consortium name="RefSeq"/>
        </authorList>
    </citation>
    <scope>IDENTIFICATION</scope>
    <source>
        <tissue evidence="3">Leaf</tissue>
    </source>
</reference>
<evidence type="ECO:0000313" key="3">
    <source>
        <dbReference type="RefSeq" id="XP_009792076.1"/>
    </source>
</evidence>
<dbReference type="InterPro" id="IPR000477">
    <property type="entry name" value="RT_dom"/>
</dbReference>
<dbReference type="STRING" id="4096.A0A1U7XR29"/>
<evidence type="ECO:0000259" key="1">
    <source>
        <dbReference type="PROSITE" id="PS50878"/>
    </source>
</evidence>
<proteinExistence type="predicted"/>
<organism evidence="2 3">
    <name type="scientific">Nicotiana sylvestris</name>
    <name type="common">Wood tobacco</name>
    <name type="synonym">South American tobacco</name>
    <dbReference type="NCBI Taxonomy" id="4096"/>
    <lineage>
        <taxon>Eukaryota</taxon>
        <taxon>Viridiplantae</taxon>
        <taxon>Streptophyta</taxon>
        <taxon>Embryophyta</taxon>
        <taxon>Tracheophyta</taxon>
        <taxon>Spermatophyta</taxon>
        <taxon>Magnoliopsida</taxon>
        <taxon>eudicotyledons</taxon>
        <taxon>Gunneridae</taxon>
        <taxon>Pentapetalae</taxon>
        <taxon>asterids</taxon>
        <taxon>lamiids</taxon>
        <taxon>Solanales</taxon>
        <taxon>Solanaceae</taxon>
        <taxon>Nicotianoideae</taxon>
        <taxon>Nicotianeae</taxon>
        <taxon>Nicotiana</taxon>
    </lineage>
</organism>
<dbReference type="eggNOG" id="KOG1075">
    <property type="taxonomic scope" value="Eukaryota"/>
</dbReference>
<name>A0A1U7XR29_NICSY</name>